<reference evidence="1 2" key="1">
    <citation type="journal article" date="2019" name="Nat. Ecol. Evol.">
        <title>Megaphylogeny resolves global patterns of mushroom evolution.</title>
        <authorList>
            <person name="Varga T."/>
            <person name="Krizsan K."/>
            <person name="Foldi C."/>
            <person name="Dima B."/>
            <person name="Sanchez-Garcia M."/>
            <person name="Sanchez-Ramirez S."/>
            <person name="Szollosi G.J."/>
            <person name="Szarkandi J.G."/>
            <person name="Papp V."/>
            <person name="Albert L."/>
            <person name="Andreopoulos W."/>
            <person name="Angelini C."/>
            <person name="Antonin V."/>
            <person name="Barry K.W."/>
            <person name="Bougher N.L."/>
            <person name="Buchanan P."/>
            <person name="Buyck B."/>
            <person name="Bense V."/>
            <person name="Catcheside P."/>
            <person name="Chovatia M."/>
            <person name="Cooper J."/>
            <person name="Damon W."/>
            <person name="Desjardin D."/>
            <person name="Finy P."/>
            <person name="Geml J."/>
            <person name="Haridas S."/>
            <person name="Hughes K."/>
            <person name="Justo A."/>
            <person name="Karasinski D."/>
            <person name="Kautmanova I."/>
            <person name="Kiss B."/>
            <person name="Kocsube S."/>
            <person name="Kotiranta H."/>
            <person name="LaButti K.M."/>
            <person name="Lechner B.E."/>
            <person name="Liimatainen K."/>
            <person name="Lipzen A."/>
            <person name="Lukacs Z."/>
            <person name="Mihaltcheva S."/>
            <person name="Morgado L.N."/>
            <person name="Niskanen T."/>
            <person name="Noordeloos M.E."/>
            <person name="Ohm R.A."/>
            <person name="Ortiz-Santana B."/>
            <person name="Ovrebo C."/>
            <person name="Racz N."/>
            <person name="Riley R."/>
            <person name="Savchenko A."/>
            <person name="Shiryaev A."/>
            <person name="Soop K."/>
            <person name="Spirin V."/>
            <person name="Szebenyi C."/>
            <person name="Tomsovsky M."/>
            <person name="Tulloss R.E."/>
            <person name="Uehling J."/>
            <person name="Grigoriev I.V."/>
            <person name="Vagvolgyi C."/>
            <person name="Papp T."/>
            <person name="Martin F.M."/>
            <person name="Miettinen O."/>
            <person name="Hibbett D.S."/>
            <person name="Nagy L.G."/>
        </authorList>
    </citation>
    <scope>NUCLEOTIDE SEQUENCE [LARGE SCALE GENOMIC DNA]</scope>
    <source>
        <strain evidence="1 2">FP101781</strain>
    </source>
</reference>
<dbReference type="InterPro" id="IPR032675">
    <property type="entry name" value="LRR_dom_sf"/>
</dbReference>
<proteinExistence type="predicted"/>
<dbReference type="SUPFAM" id="SSF52047">
    <property type="entry name" value="RNI-like"/>
    <property type="match status" value="1"/>
</dbReference>
<keyword evidence="2" id="KW-1185">Reference proteome</keyword>
<comment type="caution">
    <text evidence="1">The sequence shown here is derived from an EMBL/GenBank/DDBJ whole genome shotgun (WGS) entry which is preliminary data.</text>
</comment>
<evidence type="ECO:0008006" key="3">
    <source>
        <dbReference type="Google" id="ProtNLM"/>
    </source>
</evidence>
<dbReference type="Proteomes" id="UP000298030">
    <property type="component" value="Unassembled WGS sequence"/>
</dbReference>
<name>A0A4Y7TEZ8_COPMI</name>
<dbReference type="EMBL" id="QPFP01000015">
    <property type="protein sequence ID" value="TEB32534.1"/>
    <property type="molecule type" value="Genomic_DNA"/>
</dbReference>
<protein>
    <recommendedName>
        <fullName evidence="3">F-box domain-containing protein</fullName>
    </recommendedName>
</protein>
<evidence type="ECO:0000313" key="1">
    <source>
        <dbReference type="EMBL" id="TEB32534.1"/>
    </source>
</evidence>
<accession>A0A4Y7TEZ8</accession>
<dbReference type="AlphaFoldDB" id="A0A4Y7TEZ8"/>
<dbReference type="Gene3D" id="3.80.10.10">
    <property type="entry name" value="Ribonuclease Inhibitor"/>
    <property type="match status" value="1"/>
</dbReference>
<gene>
    <name evidence="1" type="ORF">FA13DRAFT_1839928</name>
</gene>
<sequence>MNPCLHILEVLRLILDELDLQSSFYLAATCRSFLEPGLDSIWENMTSLVPIVDCLPEDLWKMKRVPSPTPGTSNIILYLRREPIEKDLQRYLTYYAPRIRSFDLDFSPGMTMISIEALNALQLATDCKPGALSPLLREFAWFQQEDAEHALGKVFSGRFPPYVSLFAGDSVSKLHRVCLEDSDSPLHLASIRATLRRLSPRLQSLALHGDATIEYSLQLTSWDLLEHLDVGSLYISMIPYLSLLPRLASLDITTVYPEASDTTPPTTKPTKGFFRLKKLIGSTGHLSDLDHFLRYLHPLNVLHSIKWHAWKPFRRHDFEAFLASVVRCCNTVALTSLEVQQMHPIEEEPMDMEGRVDISPLHMFKNFQRLSLLFSQTILVTPDTVTQIPLAWPNIRSLILSQYHSSSYTRLINHYHILELVSKLPHLQELGLSFDATQVTGQERAKVSFRTLNTLLLGDSPIVSPSRVTSFLKANFQALETLDIDYASRSKESKMTRKRWGAVKEALGLPLTEGDRSSSCPIGEPTLAVTCSSPEYHRFYYHHSPGPSSVWL</sequence>
<evidence type="ECO:0000313" key="2">
    <source>
        <dbReference type="Proteomes" id="UP000298030"/>
    </source>
</evidence>
<dbReference type="OrthoDB" id="3543113at2759"/>
<organism evidence="1 2">
    <name type="scientific">Coprinellus micaceus</name>
    <name type="common">Glistening ink-cap mushroom</name>
    <name type="synonym">Coprinus micaceus</name>
    <dbReference type="NCBI Taxonomy" id="71717"/>
    <lineage>
        <taxon>Eukaryota</taxon>
        <taxon>Fungi</taxon>
        <taxon>Dikarya</taxon>
        <taxon>Basidiomycota</taxon>
        <taxon>Agaricomycotina</taxon>
        <taxon>Agaricomycetes</taxon>
        <taxon>Agaricomycetidae</taxon>
        <taxon>Agaricales</taxon>
        <taxon>Agaricineae</taxon>
        <taxon>Psathyrellaceae</taxon>
        <taxon>Coprinellus</taxon>
    </lineage>
</organism>